<name>A0A1D8JIT4_9BACL</name>
<proteinExistence type="inferred from homology"/>
<keyword evidence="4" id="KW-0456">Lyase</keyword>
<dbReference type="PANTHER" id="PTHR30246">
    <property type="entry name" value="2-KETO-3-DEOXY-6-PHOSPHOGLUCONATE ALDOLASE"/>
    <property type="match status" value="1"/>
</dbReference>
<comment type="pathway">
    <text evidence="1">Carbohydrate acid metabolism.</text>
</comment>
<dbReference type="PANTHER" id="PTHR30246:SF1">
    <property type="entry name" value="2-DEHYDRO-3-DEOXY-6-PHOSPHOGALACTONATE ALDOLASE-RELATED"/>
    <property type="match status" value="1"/>
</dbReference>
<dbReference type="SUPFAM" id="SSF51569">
    <property type="entry name" value="Aldolase"/>
    <property type="match status" value="1"/>
</dbReference>
<evidence type="ECO:0000313" key="7">
    <source>
        <dbReference type="Proteomes" id="UP000185746"/>
    </source>
</evidence>
<protein>
    <submittedName>
        <fullName evidence="6">Bifunctional 2-keto-4-hydroxyglutarate aldolase/2-keto-3-deoxy-6-phosphogluconate aldolase</fullName>
    </submittedName>
</protein>
<sequence>MEKLKVLNQLTECGVVAVVRANSQEEALGISEACVKGGIKGIEITFTVQGAEEIIRNLAANYQSNPDVVIGAGTVLDAVTARIAILAGAKFIVSPCFDQETAELCNLYQVPYMPGCMTITEMKEALKSGVDIIKLFPGNTFGPDWIKGVKAPLPQVNIMPTGGVDLDNVEKWIQNGCVAVGVGGSLVAHAKTGDFDKITEDAKQFVEKVQQAREALV</sequence>
<evidence type="ECO:0000256" key="2">
    <source>
        <dbReference type="ARBA" id="ARBA00006906"/>
    </source>
</evidence>
<comment type="similarity">
    <text evidence="2">Belongs to the KHG/KDPG aldolase family.</text>
</comment>
<comment type="subunit">
    <text evidence="3">Homotrimer.</text>
</comment>
<evidence type="ECO:0000256" key="1">
    <source>
        <dbReference type="ARBA" id="ARBA00004761"/>
    </source>
</evidence>
<dbReference type="NCBIfam" id="TIGR01182">
    <property type="entry name" value="eda"/>
    <property type="match status" value="1"/>
</dbReference>
<dbReference type="InterPro" id="IPR000887">
    <property type="entry name" value="Aldlse_KDPG_KHG"/>
</dbReference>
<keyword evidence="5" id="KW-0119">Carbohydrate metabolism</keyword>
<dbReference type="RefSeq" id="WP_075528784.1">
    <property type="nucleotide sequence ID" value="NZ_CP017560.1"/>
</dbReference>
<dbReference type="CDD" id="cd00452">
    <property type="entry name" value="KDPG_aldolase"/>
    <property type="match status" value="1"/>
</dbReference>
<organism evidence="6 7">
    <name type="scientific">Sporosarcina ureilytica</name>
    <dbReference type="NCBI Taxonomy" id="298596"/>
    <lineage>
        <taxon>Bacteria</taxon>
        <taxon>Bacillati</taxon>
        <taxon>Bacillota</taxon>
        <taxon>Bacilli</taxon>
        <taxon>Bacillales</taxon>
        <taxon>Caryophanaceae</taxon>
        <taxon>Sporosarcina</taxon>
    </lineage>
</organism>
<evidence type="ECO:0000256" key="3">
    <source>
        <dbReference type="ARBA" id="ARBA00011233"/>
    </source>
</evidence>
<dbReference type="KEGG" id="surl:BI350_14465"/>
<dbReference type="EMBL" id="CP017560">
    <property type="protein sequence ID" value="AOV08618.1"/>
    <property type="molecule type" value="Genomic_DNA"/>
</dbReference>
<evidence type="ECO:0000313" key="6">
    <source>
        <dbReference type="EMBL" id="AOV08618.1"/>
    </source>
</evidence>
<dbReference type="GO" id="GO:0016829">
    <property type="term" value="F:lyase activity"/>
    <property type="evidence" value="ECO:0007669"/>
    <property type="project" value="UniProtKB-KW"/>
</dbReference>
<dbReference type="Gene3D" id="3.20.20.70">
    <property type="entry name" value="Aldolase class I"/>
    <property type="match status" value="1"/>
</dbReference>
<dbReference type="InterPro" id="IPR013785">
    <property type="entry name" value="Aldolase_TIM"/>
</dbReference>
<dbReference type="Proteomes" id="UP000185746">
    <property type="component" value="Chromosome"/>
</dbReference>
<dbReference type="NCBIfam" id="NF005119">
    <property type="entry name" value="PRK06552.1"/>
    <property type="match status" value="1"/>
</dbReference>
<evidence type="ECO:0000256" key="4">
    <source>
        <dbReference type="ARBA" id="ARBA00023239"/>
    </source>
</evidence>
<keyword evidence="7" id="KW-1185">Reference proteome</keyword>
<dbReference type="AlphaFoldDB" id="A0A1D8JIT4"/>
<accession>A0A1D8JIT4</accession>
<gene>
    <name evidence="6" type="ORF">BI350_14465</name>
</gene>
<reference evidence="6 7" key="1">
    <citation type="submission" date="2016-09" db="EMBL/GenBank/DDBJ databases">
        <title>Complete genome sequence of the Lysinibacillus sphaericus LMG 22257, a specie of Bacillus with ureolytic activity that can effectively biodeposit calcium carbonate.</title>
        <authorList>
            <person name="Yan W."/>
        </authorList>
    </citation>
    <scope>NUCLEOTIDE SEQUENCE [LARGE SCALE GENOMIC DNA]</scope>
    <source>
        <strain evidence="6 7">LMG 22257</strain>
    </source>
</reference>
<evidence type="ECO:0000256" key="5">
    <source>
        <dbReference type="ARBA" id="ARBA00023277"/>
    </source>
</evidence>
<dbReference type="Pfam" id="PF01081">
    <property type="entry name" value="Aldolase"/>
    <property type="match status" value="1"/>
</dbReference>